<dbReference type="EMBL" id="LR215973">
    <property type="protein sequence ID" value="VFB01483.1"/>
    <property type="molecule type" value="Genomic_DNA"/>
</dbReference>
<dbReference type="Proteomes" id="UP000290439">
    <property type="component" value="Chromosome"/>
</dbReference>
<evidence type="ECO:0000313" key="1">
    <source>
        <dbReference type="EMBL" id="VFB01483.1"/>
    </source>
</evidence>
<sequence length="69" mass="7613">MSSPISPEARRLRAELGRAVRFDPERAPAARRDYAAVRLMDHIAALTKDADPFTPAQADRLVNAIRGGR</sequence>
<name>A0A4U8W6B4_9NOCA</name>
<proteinExistence type="predicted"/>
<protein>
    <submittedName>
        <fullName evidence="1">Uncharacterized protein</fullName>
    </submittedName>
</protein>
<reference evidence="1 2" key="1">
    <citation type="submission" date="2019-02" db="EMBL/GenBank/DDBJ databases">
        <authorList>
            <consortium name="Pathogen Informatics"/>
        </authorList>
    </citation>
    <scope>NUCLEOTIDE SEQUENCE [LARGE SCALE GENOMIC DNA]</scope>
    <source>
        <strain evidence="1 2">3012STDY6756504</strain>
    </source>
</reference>
<accession>A0A4U8W6B4</accession>
<gene>
    <name evidence="1" type="ORF">NCTC10797_05302</name>
</gene>
<dbReference type="AlphaFoldDB" id="A0A4U8W6B4"/>
<evidence type="ECO:0000313" key="2">
    <source>
        <dbReference type="Proteomes" id="UP000290439"/>
    </source>
</evidence>
<organism evidence="1 2">
    <name type="scientific">Nocardia cyriacigeorgica</name>
    <dbReference type="NCBI Taxonomy" id="135487"/>
    <lineage>
        <taxon>Bacteria</taxon>
        <taxon>Bacillati</taxon>
        <taxon>Actinomycetota</taxon>
        <taxon>Actinomycetes</taxon>
        <taxon>Mycobacteriales</taxon>
        <taxon>Nocardiaceae</taxon>
        <taxon>Nocardia</taxon>
    </lineage>
</organism>